<organism evidence="2 3">
    <name type="scientific">Streptomyces roseoviridis</name>
    <dbReference type="NCBI Taxonomy" id="67361"/>
    <lineage>
        <taxon>Bacteria</taxon>
        <taxon>Bacillati</taxon>
        <taxon>Actinomycetota</taxon>
        <taxon>Actinomycetes</taxon>
        <taxon>Kitasatosporales</taxon>
        <taxon>Streptomycetaceae</taxon>
        <taxon>Streptomyces</taxon>
    </lineage>
</organism>
<evidence type="ECO:0000256" key="1">
    <source>
        <dbReference type="SAM" id="MobiDB-lite"/>
    </source>
</evidence>
<gene>
    <name evidence="2" type="ORF">ACFFTP_21980</name>
</gene>
<dbReference type="EMBL" id="JBHMCT010000013">
    <property type="protein sequence ID" value="MFB9556848.1"/>
    <property type="molecule type" value="Genomic_DNA"/>
</dbReference>
<dbReference type="Proteomes" id="UP001589716">
    <property type="component" value="Unassembled WGS sequence"/>
</dbReference>
<evidence type="ECO:0000313" key="3">
    <source>
        <dbReference type="Proteomes" id="UP001589716"/>
    </source>
</evidence>
<accession>A0ABV5QTI2</accession>
<comment type="caution">
    <text evidence="2">The sequence shown here is derived from an EMBL/GenBank/DDBJ whole genome shotgun (WGS) entry which is preliminary data.</text>
</comment>
<sequence length="270" mass="28951">MTHPFTPGPIDEDLWAVTQYLLKCGDLLDELMRQRDEPPERLSATVRTGSALYRTSLHTGKLLAQAALSDAATTVDSQEAISVLRHLTEATANAAARASDAVSALAHAETALANRLLEQSRTHLYRTPVAVQDVSAALLRHDGYLYAQERATREKLSTNSPTVKVSEAQRKGLASLARGDGVVRETATGTREVASPPAAYMRAATIDALVDKKLITLTPLLQQDRYGVRLTSDGIQALVSAGPAQHRRPAAVTSVPTTVTSTARPVGARR</sequence>
<protein>
    <submittedName>
        <fullName evidence="2">Uncharacterized protein</fullName>
    </submittedName>
</protein>
<evidence type="ECO:0000313" key="2">
    <source>
        <dbReference type="EMBL" id="MFB9556848.1"/>
    </source>
</evidence>
<dbReference type="RefSeq" id="WP_345484706.1">
    <property type="nucleotide sequence ID" value="NZ_BAAAWU010000001.1"/>
</dbReference>
<reference evidence="2 3" key="1">
    <citation type="submission" date="2024-09" db="EMBL/GenBank/DDBJ databases">
        <authorList>
            <person name="Sun Q."/>
            <person name="Mori K."/>
        </authorList>
    </citation>
    <scope>NUCLEOTIDE SEQUENCE [LARGE SCALE GENOMIC DNA]</scope>
    <source>
        <strain evidence="2 3">JCM 4414</strain>
    </source>
</reference>
<feature type="compositionally biased region" description="Low complexity" evidence="1">
    <location>
        <begin position="250"/>
        <end position="270"/>
    </location>
</feature>
<name>A0ABV5QTI2_9ACTN</name>
<keyword evidence="3" id="KW-1185">Reference proteome</keyword>
<proteinExistence type="predicted"/>
<feature type="region of interest" description="Disordered" evidence="1">
    <location>
        <begin position="248"/>
        <end position="270"/>
    </location>
</feature>